<dbReference type="SUPFAM" id="SSF52113">
    <property type="entry name" value="BRCT domain"/>
    <property type="match status" value="1"/>
</dbReference>
<dbReference type="Proteomes" id="UP000193920">
    <property type="component" value="Unassembled WGS sequence"/>
</dbReference>
<dbReference type="InterPro" id="IPR001357">
    <property type="entry name" value="BRCT_dom"/>
</dbReference>
<dbReference type="GO" id="GO:0042393">
    <property type="term" value="F:histone binding"/>
    <property type="evidence" value="ECO:0007669"/>
    <property type="project" value="TreeGrafter"/>
</dbReference>
<comment type="subcellular location">
    <subcellularLocation>
        <location evidence="1">Nucleus</location>
    </subcellularLocation>
</comment>
<organism evidence="6 7">
    <name type="scientific">Neocallimastix californiae</name>
    <dbReference type="NCBI Taxonomy" id="1754190"/>
    <lineage>
        <taxon>Eukaryota</taxon>
        <taxon>Fungi</taxon>
        <taxon>Fungi incertae sedis</taxon>
        <taxon>Chytridiomycota</taxon>
        <taxon>Chytridiomycota incertae sedis</taxon>
        <taxon>Neocallimastigomycetes</taxon>
        <taxon>Neocallimastigales</taxon>
        <taxon>Neocallimastigaceae</taxon>
        <taxon>Neocallimastix</taxon>
    </lineage>
</organism>
<evidence type="ECO:0000259" key="5">
    <source>
        <dbReference type="PROSITE" id="PS50172"/>
    </source>
</evidence>
<feature type="compositionally biased region" description="Low complexity" evidence="4">
    <location>
        <begin position="433"/>
        <end position="445"/>
    </location>
</feature>
<keyword evidence="2" id="KW-0227">DNA damage</keyword>
<dbReference type="GO" id="GO:0000077">
    <property type="term" value="P:DNA damage checkpoint signaling"/>
    <property type="evidence" value="ECO:0007669"/>
    <property type="project" value="TreeGrafter"/>
</dbReference>
<keyword evidence="7" id="KW-1185">Reference proteome</keyword>
<dbReference type="OrthoDB" id="129353at2759"/>
<feature type="domain" description="BRCT" evidence="5">
    <location>
        <begin position="859"/>
        <end position="980"/>
    </location>
</feature>
<dbReference type="InterPro" id="IPR036420">
    <property type="entry name" value="BRCT_dom_sf"/>
</dbReference>
<dbReference type="GO" id="GO:0045944">
    <property type="term" value="P:positive regulation of transcription by RNA polymerase II"/>
    <property type="evidence" value="ECO:0007669"/>
    <property type="project" value="TreeGrafter"/>
</dbReference>
<name>A0A1Y2B229_9FUNG</name>
<dbReference type="InterPro" id="IPR047249">
    <property type="entry name" value="BRCT_p53bp1-like_rpt1"/>
</dbReference>
<evidence type="ECO:0000313" key="6">
    <source>
        <dbReference type="EMBL" id="ORY28863.1"/>
    </source>
</evidence>
<feature type="region of interest" description="Disordered" evidence="4">
    <location>
        <begin position="433"/>
        <end position="484"/>
    </location>
</feature>
<reference evidence="6 7" key="1">
    <citation type="submission" date="2016-08" db="EMBL/GenBank/DDBJ databases">
        <title>A Parts List for Fungal Cellulosomes Revealed by Comparative Genomics.</title>
        <authorList>
            <consortium name="DOE Joint Genome Institute"/>
            <person name="Haitjema C.H."/>
            <person name="Gilmore S.P."/>
            <person name="Henske J.K."/>
            <person name="Solomon K.V."/>
            <person name="De Groot R."/>
            <person name="Kuo A."/>
            <person name="Mondo S.J."/>
            <person name="Salamov A.A."/>
            <person name="Labutti K."/>
            <person name="Zhao Z."/>
            <person name="Chiniquy J."/>
            <person name="Barry K."/>
            <person name="Brewer H.M."/>
            <person name="Purvine S.O."/>
            <person name="Wright A.T."/>
            <person name="Boxma B."/>
            <person name="Van Alen T."/>
            <person name="Hackstein J.H."/>
            <person name="Baker S.E."/>
            <person name="Grigoriev I.V."/>
            <person name="O'Malley M.A."/>
        </authorList>
    </citation>
    <scope>NUCLEOTIDE SEQUENCE [LARGE SCALE GENOMIC DNA]</scope>
    <source>
        <strain evidence="6 7">G1</strain>
    </source>
</reference>
<evidence type="ECO:0000256" key="1">
    <source>
        <dbReference type="ARBA" id="ARBA00004123"/>
    </source>
</evidence>
<feature type="region of interest" description="Disordered" evidence="4">
    <location>
        <begin position="370"/>
        <end position="418"/>
    </location>
</feature>
<feature type="domain" description="BRCT" evidence="5">
    <location>
        <begin position="1156"/>
        <end position="1179"/>
    </location>
</feature>
<dbReference type="InterPro" id="IPR047252">
    <property type="entry name" value="TP53BP1-like"/>
</dbReference>
<dbReference type="PROSITE" id="PS50172">
    <property type="entry name" value="BRCT"/>
    <property type="match status" value="2"/>
</dbReference>
<dbReference type="PANTHER" id="PTHR15321">
    <property type="entry name" value="TUMOR SUPPRESSOR P53-BINDING PROTEIN 1"/>
    <property type="match status" value="1"/>
</dbReference>
<feature type="compositionally biased region" description="Low complexity" evidence="4">
    <location>
        <begin position="385"/>
        <end position="411"/>
    </location>
</feature>
<protein>
    <recommendedName>
        <fullName evidence="5">BRCT domain-containing protein</fullName>
    </recommendedName>
</protein>
<gene>
    <name evidence="6" type="ORF">LY90DRAFT_674043</name>
</gene>
<proteinExistence type="predicted"/>
<evidence type="ECO:0000256" key="3">
    <source>
        <dbReference type="ARBA" id="ARBA00023242"/>
    </source>
</evidence>
<feature type="compositionally biased region" description="Basic and acidic residues" evidence="4">
    <location>
        <begin position="370"/>
        <end position="382"/>
    </location>
</feature>
<dbReference type="EMBL" id="MCOG01000183">
    <property type="protein sequence ID" value="ORY28863.1"/>
    <property type="molecule type" value="Genomic_DNA"/>
</dbReference>
<sequence length="1183" mass="138129">MEKLIWETTIKFDKNYLNIESNFNTKVNISTKENNSIFLKFGKKPPSYKELLKKEDYKSDFLYNISSNEIIPSSNVNNFKNPSSYKPIVKIKSVDYYKDRKNKFFNNITTRNKKHLRPLNSITSTNEEINRNVNILNVSENASPQYSDNSKNDISFSNITSSTPLRPQFSLSNLSNKENFLSSNNLIESNDKIPIKNEESPDNIIKILDISPINNQSDENITSEDKRIKDIQEHIIQENKPFFLNHNKSLDSPLNTTTHNYKNYSRNEIKEIVNKFNNNNDNLVIDIPSIMKHENEINIDNVDTNFNPFESKNDFKIFSSSESSLTPTLIITSSNDGDSSQSKTQNILKNISFNDEIDILNDIKIKDKTKDKNEKDKTEKIYKANNNNNNNDNNDNENENNNTNNNKNDNINIKDKINNNNTINNVNVIINSNKSKNNDTINDYNDINEDNKENINDNNDINEDSKDNINNNNDINEDNKENINDNNDINEDNNDIINDNNVNGCKDHVDVDDDDDKPLSIYMNKKELNIVKNENFKIKTEYNINQKDNNSYDENVKKKRKYNTSRSNHTSDNKLNKTKNLMKINKSKTSTINQKKVNKTIIKNEINNTHEIDNKNDNNINIDNIDVDDVDIDNDEEYVDEDSNINQKNFNEKENKLIKYSDEERDKTFINDICYLMREKKKDWKNKAFKENKIVWALWKQNKFNCYYVGKIVNFIKRSNCYKIKFFDGSNTTVKKEDLRYFNIKEEDVMLIELDHDRDYNEEIGHDGFYIVQIIKKIKKDTYKACILIKEFDEIHNKYFLQKSEETISVHMHQFIIPQEYVKIIEEEIEIIKKEIKNEDSFNSSNNIKKVISLKKPKIENKIFEGYKFIVTVGGEDSVNQMKKILNTEDYIEQSYANKIEIQEQIKKLGGTIYNVNSFLNISKLKNKLILQNLIVIASIPSRTEKFLLGLALKLPIVSYNWIYECINAEKVLNYNEFLLSHGYSKELNSFIGSSYSPNELFNNLKFLLIGNTNFKSTYKLLITYSGGLVIPKNQFDKNPGHCHYVICSNKASSKTEKQHINKVIHLIQDFRGGFNLFHNPTKKKSISSVSRSSSFLGSERGMVEQTEEEMDITEDDFSKDVYMTTENEDELQSSYKNNIDSSPLPMSYLNNHPVVLQDEWIIQCLINQRIVNYNNYQINYFK</sequence>
<accession>A0A1Y2B229</accession>
<comment type="caution">
    <text evidence="6">The sequence shown here is derived from an EMBL/GenBank/DDBJ whole genome shotgun (WGS) entry which is preliminary data.</text>
</comment>
<dbReference type="STRING" id="1754190.A0A1Y2B229"/>
<dbReference type="CDD" id="cd17745">
    <property type="entry name" value="BRCT_p53bp1_rpt1"/>
    <property type="match status" value="1"/>
</dbReference>
<evidence type="ECO:0000256" key="4">
    <source>
        <dbReference type="SAM" id="MobiDB-lite"/>
    </source>
</evidence>
<keyword evidence="3" id="KW-0539">Nucleus</keyword>
<evidence type="ECO:0000256" key="2">
    <source>
        <dbReference type="ARBA" id="ARBA00022763"/>
    </source>
</evidence>
<dbReference type="Pfam" id="PF00533">
    <property type="entry name" value="BRCT"/>
    <property type="match status" value="1"/>
</dbReference>
<dbReference type="Gene3D" id="3.40.50.10190">
    <property type="entry name" value="BRCT domain"/>
    <property type="match status" value="1"/>
</dbReference>
<evidence type="ECO:0000313" key="7">
    <source>
        <dbReference type="Proteomes" id="UP000193920"/>
    </source>
</evidence>
<dbReference type="SMART" id="SM00292">
    <property type="entry name" value="BRCT"/>
    <property type="match status" value="1"/>
</dbReference>
<dbReference type="PANTHER" id="PTHR15321:SF3">
    <property type="entry name" value="TP53-BINDING PROTEIN 1"/>
    <property type="match status" value="1"/>
</dbReference>
<dbReference type="Gene3D" id="2.30.30.140">
    <property type="match status" value="1"/>
</dbReference>
<dbReference type="AlphaFoldDB" id="A0A1Y2B229"/>
<dbReference type="GO" id="GO:0005634">
    <property type="term" value="C:nucleus"/>
    <property type="evidence" value="ECO:0007669"/>
    <property type="project" value="UniProtKB-SubCell"/>
</dbReference>